<dbReference type="AlphaFoldDB" id="A0A0N8KQZ3"/>
<organism evidence="4 5">
    <name type="scientific">Candidatus Methanoperedens nitratireducens</name>
    <dbReference type="NCBI Taxonomy" id="1392998"/>
    <lineage>
        <taxon>Archaea</taxon>
        <taxon>Methanobacteriati</taxon>
        <taxon>Methanobacteriota</taxon>
        <taxon>Stenosarchaea group</taxon>
        <taxon>Methanomicrobia</taxon>
        <taxon>Methanosarcinales</taxon>
        <taxon>ANME-2 cluster</taxon>
        <taxon>Candidatus Methanoperedentaceae</taxon>
        <taxon>Candidatus Methanoperedens</taxon>
    </lineage>
</organism>
<protein>
    <recommendedName>
        <fullName evidence="3">Antitoxin</fullName>
    </recommendedName>
</protein>
<accession>A0A0N8KQZ3</accession>
<keyword evidence="2 3" id="KW-1277">Toxin-antitoxin system</keyword>
<reference evidence="4 5" key="1">
    <citation type="submission" date="2015-09" db="EMBL/GenBank/DDBJ databases">
        <title>A metagenomics-based metabolic model of nitrate-dependent anaerobic oxidation of methane by Methanoperedens-like archaea.</title>
        <authorList>
            <person name="Arshad A."/>
            <person name="Speth D.R."/>
            <person name="De Graaf R.M."/>
            <person name="Op Den Camp H.J."/>
            <person name="Jetten M.S."/>
            <person name="Welte C.U."/>
        </authorList>
    </citation>
    <scope>NUCLEOTIDE SEQUENCE [LARGE SCALE GENOMIC DNA]</scope>
</reference>
<evidence type="ECO:0000256" key="3">
    <source>
        <dbReference type="RuleBase" id="RU368051"/>
    </source>
</evidence>
<dbReference type="EMBL" id="LKCM01000139">
    <property type="protein sequence ID" value="KPQ43498.1"/>
    <property type="molecule type" value="Genomic_DNA"/>
</dbReference>
<proteinExistence type="inferred from homology"/>
<comment type="function">
    <text evidence="3">Antitoxin component of a type II toxin-antitoxin (TA) system.</text>
</comment>
<dbReference type="Gene3D" id="4.10.1150.10">
    <property type="entry name" value="AF2212/PG0164-like"/>
    <property type="match status" value="1"/>
</dbReference>
<evidence type="ECO:0000256" key="1">
    <source>
        <dbReference type="ARBA" id="ARBA00006615"/>
    </source>
</evidence>
<evidence type="ECO:0000313" key="5">
    <source>
        <dbReference type="Proteomes" id="UP000050360"/>
    </source>
</evidence>
<dbReference type="InterPro" id="IPR024069">
    <property type="entry name" value="AF2212-like_dom_sf"/>
</dbReference>
<dbReference type="Proteomes" id="UP000050360">
    <property type="component" value="Unassembled WGS sequence"/>
</dbReference>
<comment type="similarity">
    <text evidence="1 3">Belongs to the UPF0165 family.</text>
</comment>
<comment type="caution">
    <text evidence="4">The sequence shown here is derived from an EMBL/GenBank/DDBJ whole genome shotgun (WGS) entry which is preliminary data.</text>
</comment>
<evidence type="ECO:0000313" key="4">
    <source>
        <dbReference type="EMBL" id="KPQ43498.1"/>
    </source>
</evidence>
<dbReference type="SUPFAM" id="SSF141694">
    <property type="entry name" value="AF2212/PG0164-like"/>
    <property type="match status" value="1"/>
</dbReference>
<dbReference type="InterPro" id="IPR008203">
    <property type="entry name" value="AF2212-like"/>
</dbReference>
<name>A0A0N8KQZ3_9EURY</name>
<sequence>MQIKAVYEDNVLKPLKKLNLKEKTEVQITIRKSFSKLLDELGELEPKEDINGVLRNS</sequence>
<gene>
    <name evidence="4" type="ORF">MPEBLZ_01880</name>
</gene>
<dbReference type="Pfam" id="PF01954">
    <property type="entry name" value="AF2212-like"/>
    <property type="match status" value="1"/>
</dbReference>
<evidence type="ECO:0000256" key="2">
    <source>
        <dbReference type="ARBA" id="ARBA00022649"/>
    </source>
</evidence>